<comment type="caution">
    <text evidence="3">The sequence shown here is derived from an EMBL/GenBank/DDBJ whole genome shotgun (WGS) entry which is preliminary data.</text>
</comment>
<proteinExistence type="predicted"/>
<dbReference type="EMBL" id="DSVI01000018">
    <property type="protein sequence ID" value="HGT48633.1"/>
    <property type="molecule type" value="Genomic_DNA"/>
</dbReference>
<sequence length="562" mass="64442">MNTILFKMNKSNFFTYKPPKEWRSGLNVRTIYPPIPRNTDGVDFDIYDFEMLFNDKPTNDLIRTGKTIGCFYIESPGMRSLLKRLDVHTFELLTAASSIIRPGVAESGMMQEFIARHKDPSRRKYFIAEMGNLLSETYGIMIYQEDVIKVAHQIAGLGLEEADLLRRAMSGKMRSHSAMEKIKDKFFISCKRKGYDDYQTKELWRQIESFAGYSFCKAHSASFALLSYQVAFLKAHYPAEFLAAVLSNGGGFYSPAVYVWEAVRCGIKVKLPSINHSMYEYTGSGNEIRIGLMAVKNLSSNTIHKIVDERNKHGEYKSLADFLVRTKTGFEESSILIKCGAMGCLKKTRPALLRLLDIYINKRKLLQESYNDLFISESFALENEIDTQQNFSLEEICKQEYETFGYMVTRHPLHFYKNFIDDKSVTKAAQMPQKKGRYVKMIGWYMTSKRIKTKSGEIMKFLSLEDLTGTFEAVIFPKVYMQYAELTSSMGPYVVEGIIDENDHTNLIVKKLAVLSSQTAKSEMQKDGVENTYFGDVEKISEDEFRIAEVLDQEKLRIAYLG</sequence>
<gene>
    <name evidence="3" type="ORF">ENS56_11395</name>
</gene>
<evidence type="ECO:0000259" key="2">
    <source>
        <dbReference type="Pfam" id="PF17657"/>
    </source>
</evidence>
<evidence type="ECO:0000259" key="1">
    <source>
        <dbReference type="Pfam" id="PF14579"/>
    </source>
</evidence>
<dbReference type="GO" id="GO:0006260">
    <property type="term" value="P:DNA replication"/>
    <property type="evidence" value="ECO:0007669"/>
    <property type="project" value="InterPro"/>
</dbReference>
<reference evidence="3" key="1">
    <citation type="journal article" date="2020" name="mSystems">
        <title>Genome- and Community-Level Interaction Insights into Carbon Utilization and Element Cycling Functions of Hydrothermarchaeota in Hydrothermal Sediment.</title>
        <authorList>
            <person name="Zhou Z."/>
            <person name="Liu Y."/>
            <person name="Xu W."/>
            <person name="Pan J."/>
            <person name="Luo Z.H."/>
            <person name="Li M."/>
        </authorList>
    </citation>
    <scope>NUCLEOTIDE SEQUENCE [LARGE SCALE GENOMIC DNA]</scope>
    <source>
        <strain evidence="3">SpSt-500</strain>
    </source>
</reference>
<dbReference type="PANTHER" id="PTHR32294">
    <property type="entry name" value="DNA POLYMERASE III SUBUNIT ALPHA"/>
    <property type="match status" value="1"/>
</dbReference>
<evidence type="ECO:0008006" key="4">
    <source>
        <dbReference type="Google" id="ProtNLM"/>
    </source>
</evidence>
<name>A0A832D2V4_9BACT</name>
<organism evidence="3">
    <name type="scientific">Ignavibacterium album</name>
    <dbReference type="NCBI Taxonomy" id="591197"/>
    <lineage>
        <taxon>Bacteria</taxon>
        <taxon>Pseudomonadati</taxon>
        <taxon>Ignavibacteriota</taxon>
        <taxon>Ignavibacteria</taxon>
        <taxon>Ignavibacteriales</taxon>
        <taxon>Ignavibacteriaceae</taxon>
        <taxon>Ignavibacterium</taxon>
    </lineage>
</organism>
<dbReference type="InterPro" id="IPR029460">
    <property type="entry name" value="DNAPol_HHH"/>
</dbReference>
<dbReference type="Pfam" id="PF17657">
    <property type="entry name" value="DNA_pol3_finger"/>
    <property type="match status" value="1"/>
</dbReference>
<feature type="domain" description="DNA polymerase III alpha subunit finger" evidence="2">
    <location>
        <begin position="42"/>
        <end position="193"/>
    </location>
</feature>
<dbReference type="AlphaFoldDB" id="A0A832D2V4"/>
<protein>
    <recommendedName>
        <fullName evidence="4">DNA polymerase III subunit alpha</fullName>
    </recommendedName>
</protein>
<dbReference type="Pfam" id="PF14579">
    <property type="entry name" value="HHH_6"/>
    <property type="match status" value="1"/>
</dbReference>
<dbReference type="Gene3D" id="1.10.150.870">
    <property type="match status" value="1"/>
</dbReference>
<dbReference type="GO" id="GO:0008408">
    <property type="term" value="F:3'-5' exonuclease activity"/>
    <property type="evidence" value="ECO:0007669"/>
    <property type="project" value="InterPro"/>
</dbReference>
<dbReference type="InterPro" id="IPR040982">
    <property type="entry name" value="DNA_pol3_finger"/>
</dbReference>
<dbReference type="InterPro" id="IPR004805">
    <property type="entry name" value="DnaE2/DnaE/PolC"/>
</dbReference>
<feature type="domain" description="DNA polymerase helix-hairpin-helix motif" evidence="1">
    <location>
        <begin position="266"/>
        <end position="351"/>
    </location>
</feature>
<dbReference type="CDD" id="cd04485">
    <property type="entry name" value="DnaE_OBF"/>
    <property type="match status" value="1"/>
</dbReference>
<accession>A0A832D2V4</accession>
<evidence type="ECO:0000313" key="3">
    <source>
        <dbReference type="EMBL" id="HGT48633.1"/>
    </source>
</evidence>